<keyword evidence="5" id="KW-0418">Kinase</keyword>
<dbReference type="GO" id="GO:0035556">
    <property type="term" value="P:intracellular signal transduction"/>
    <property type="evidence" value="ECO:0007669"/>
    <property type="project" value="TreeGrafter"/>
</dbReference>
<dbReference type="InterPro" id="IPR051334">
    <property type="entry name" value="SRPK"/>
</dbReference>
<dbReference type="Proteomes" id="UP000824540">
    <property type="component" value="Unassembled WGS sequence"/>
</dbReference>
<keyword evidence="4" id="KW-0547">Nucleotide-binding</keyword>
<evidence type="ECO:0000256" key="1">
    <source>
        <dbReference type="ARBA" id="ARBA00012513"/>
    </source>
</evidence>
<dbReference type="AlphaFoldDB" id="A0A8T2N3F4"/>
<evidence type="ECO:0000256" key="5">
    <source>
        <dbReference type="ARBA" id="ARBA00022777"/>
    </source>
</evidence>
<dbReference type="PANTHER" id="PTHR47634">
    <property type="entry name" value="PROTEIN KINASE DOMAIN-CONTAINING PROTEIN-RELATED"/>
    <property type="match status" value="1"/>
</dbReference>
<evidence type="ECO:0000256" key="8">
    <source>
        <dbReference type="ARBA" id="ARBA00048679"/>
    </source>
</evidence>
<gene>
    <name evidence="10" type="ORF">JZ751_015011</name>
</gene>
<dbReference type="GO" id="GO:0000245">
    <property type="term" value="P:spliceosomal complex assembly"/>
    <property type="evidence" value="ECO:0007669"/>
    <property type="project" value="TreeGrafter"/>
</dbReference>
<dbReference type="GO" id="GO:0004674">
    <property type="term" value="F:protein serine/threonine kinase activity"/>
    <property type="evidence" value="ECO:0007669"/>
    <property type="project" value="UniProtKB-KW"/>
</dbReference>
<dbReference type="PANTHER" id="PTHR47634:SF4">
    <property type="entry name" value="SRSF PROTEIN KINASE 1"/>
    <property type="match status" value="1"/>
</dbReference>
<evidence type="ECO:0000256" key="7">
    <source>
        <dbReference type="ARBA" id="ARBA00047899"/>
    </source>
</evidence>
<reference evidence="10" key="1">
    <citation type="thesis" date="2021" institute="BYU ScholarsArchive" country="Provo, UT, USA">
        <title>Applications of and Algorithms for Genome Assembly and Genomic Analyses with an Emphasis on Marine Teleosts.</title>
        <authorList>
            <person name="Pickett B.D."/>
        </authorList>
    </citation>
    <scope>NUCLEOTIDE SEQUENCE</scope>
    <source>
        <strain evidence="10">HI-2016</strain>
    </source>
</reference>
<keyword evidence="3" id="KW-0808">Transferase</keyword>
<dbReference type="GO" id="GO:0005634">
    <property type="term" value="C:nucleus"/>
    <property type="evidence" value="ECO:0007669"/>
    <property type="project" value="TreeGrafter"/>
</dbReference>
<comment type="catalytic activity">
    <reaction evidence="8">
        <text>L-seryl-[protein] + ATP = O-phospho-L-seryl-[protein] + ADP + H(+)</text>
        <dbReference type="Rhea" id="RHEA:17989"/>
        <dbReference type="Rhea" id="RHEA-COMP:9863"/>
        <dbReference type="Rhea" id="RHEA-COMP:11604"/>
        <dbReference type="ChEBI" id="CHEBI:15378"/>
        <dbReference type="ChEBI" id="CHEBI:29999"/>
        <dbReference type="ChEBI" id="CHEBI:30616"/>
        <dbReference type="ChEBI" id="CHEBI:83421"/>
        <dbReference type="ChEBI" id="CHEBI:456216"/>
        <dbReference type="EC" id="2.7.11.1"/>
    </reaction>
</comment>
<keyword evidence="2" id="KW-0723">Serine/threonine-protein kinase</keyword>
<sequence length="136" mass="15355">MGSRVSCRFLLESPLCVPPADEQEQAGGVSDSRVDLDGHAQQLELPEPHPRAPPPPPQQESVQQEPEEEILGSDDEEQEDPNDYCKGGYHHVKIGDLFNGRYHVIRKLGWGHFSTVWLAWDIQSETQTQTILTGRW</sequence>
<dbReference type="GO" id="GO:0005524">
    <property type="term" value="F:ATP binding"/>
    <property type="evidence" value="ECO:0007669"/>
    <property type="project" value="UniProtKB-KW"/>
</dbReference>
<keyword evidence="11" id="KW-1185">Reference proteome</keyword>
<comment type="catalytic activity">
    <reaction evidence="7">
        <text>L-threonyl-[protein] + ATP = O-phospho-L-threonyl-[protein] + ADP + H(+)</text>
        <dbReference type="Rhea" id="RHEA:46608"/>
        <dbReference type="Rhea" id="RHEA-COMP:11060"/>
        <dbReference type="Rhea" id="RHEA-COMP:11605"/>
        <dbReference type="ChEBI" id="CHEBI:15378"/>
        <dbReference type="ChEBI" id="CHEBI:30013"/>
        <dbReference type="ChEBI" id="CHEBI:30616"/>
        <dbReference type="ChEBI" id="CHEBI:61977"/>
        <dbReference type="ChEBI" id="CHEBI:456216"/>
        <dbReference type="EC" id="2.7.11.1"/>
    </reaction>
</comment>
<dbReference type="GO" id="GO:0050684">
    <property type="term" value="P:regulation of mRNA processing"/>
    <property type="evidence" value="ECO:0007669"/>
    <property type="project" value="TreeGrafter"/>
</dbReference>
<proteinExistence type="predicted"/>
<dbReference type="EMBL" id="JAFBMS010000239">
    <property type="protein sequence ID" value="KAG9332368.1"/>
    <property type="molecule type" value="Genomic_DNA"/>
</dbReference>
<name>A0A8T2N3F4_9TELE</name>
<dbReference type="EC" id="2.7.11.1" evidence="1"/>
<feature type="compositionally biased region" description="Acidic residues" evidence="9">
    <location>
        <begin position="65"/>
        <end position="82"/>
    </location>
</feature>
<dbReference type="Gene3D" id="3.30.200.20">
    <property type="entry name" value="Phosphorylase Kinase, domain 1"/>
    <property type="match status" value="1"/>
</dbReference>
<evidence type="ECO:0000256" key="9">
    <source>
        <dbReference type="SAM" id="MobiDB-lite"/>
    </source>
</evidence>
<dbReference type="InterPro" id="IPR011009">
    <property type="entry name" value="Kinase-like_dom_sf"/>
</dbReference>
<protein>
    <recommendedName>
        <fullName evidence="1">non-specific serine/threonine protein kinase</fullName>
        <ecNumber evidence="1">2.7.11.1</ecNumber>
    </recommendedName>
</protein>
<dbReference type="OrthoDB" id="2649at2759"/>
<organism evidence="10 11">
    <name type="scientific">Albula glossodonta</name>
    <name type="common">roundjaw bonefish</name>
    <dbReference type="NCBI Taxonomy" id="121402"/>
    <lineage>
        <taxon>Eukaryota</taxon>
        <taxon>Metazoa</taxon>
        <taxon>Chordata</taxon>
        <taxon>Craniata</taxon>
        <taxon>Vertebrata</taxon>
        <taxon>Euteleostomi</taxon>
        <taxon>Actinopterygii</taxon>
        <taxon>Neopterygii</taxon>
        <taxon>Teleostei</taxon>
        <taxon>Albuliformes</taxon>
        <taxon>Albulidae</taxon>
        <taxon>Albula</taxon>
    </lineage>
</organism>
<evidence type="ECO:0000256" key="4">
    <source>
        <dbReference type="ARBA" id="ARBA00022741"/>
    </source>
</evidence>
<dbReference type="GO" id="GO:0005737">
    <property type="term" value="C:cytoplasm"/>
    <property type="evidence" value="ECO:0007669"/>
    <property type="project" value="TreeGrafter"/>
</dbReference>
<feature type="region of interest" description="Disordered" evidence="9">
    <location>
        <begin position="16"/>
        <end position="86"/>
    </location>
</feature>
<evidence type="ECO:0000313" key="10">
    <source>
        <dbReference type="EMBL" id="KAG9332368.1"/>
    </source>
</evidence>
<evidence type="ECO:0000313" key="11">
    <source>
        <dbReference type="Proteomes" id="UP000824540"/>
    </source>
</evidence>
<evidence type="ECO:0000256" key="6">
    <source>
        <dbReference type="ARBA" id="ARBA00022840"/>
    </source>
</evidence>
<evidence type="ECO:0000256" key="2">
    <source>
        <dbReference type="ARBA" id="ARBA00022527"/>
    </source>
</evidence>
<accession>A0A8T2N3F4</accession>
<keyword evidence="6" id="KW-0067">ATP-binding</keyword>
<comment type="caution">
    <text evidence="10">The sequence shown here is derived from an EMBL/GenBank/DDBJ whole genome shotgun (WGS) entry which is preliminary data.</text>
</comment>
<dbReference type="SUPFAM" id="SSF56112">
    <property type="entry name" value="Protein kinase-like (PK-like)"/>
    <property type="match status" value="1"/>
</dbReference>
<evidence type="ECO:0000256" key="3">
    <source>
        <dbReference type="ARBA" id="ARBA00022679"/>
    </source>
</evidence>